<name>A0A016VUD4_9BILA</name>
<dbReference type="CDD" id="cd06526">
    <property type="entry name" value="metazoan_ACD"/>
    <property type="match status" value="1"/>
</dbReference>
<dbReference type="Proteomes" id="UP000024635">
    <property type="component" value="Unassembled WGS sequence"/>
</dbReference>
<dbReference type="Pfam" id="PF00011">
    <property type="entry name" value="HSP20"/>
    <property type="match status" value="1"/>
</dbReference>
<evidence type="ECO:0000256" key="2">
    <source>
        <dbReference type="RuleBase" id="RU003616"/>
    </source>
</evidence>
<dbReference type="SUPFAM" id="SSF49764">
    <property type="entry name" value="HSP20-like chaperones"/>
    <property type="match status" value="1"/>
</dbReference>
<dbReference type="GO" id="GO:0005737">
    <property type="term" value="C:cytoplasm"/>
    <property type="evidence" value="ECO:0007669"/>
    <property type="project" value="TreeGrafter"/>
</dbReference>
<dbReference type="PRINTS" id="PR00299">
    <property type="entry name" value="ACRYSTALLIN"/>
</dbReference>
<evidence type="ECO:0000256" key="3">
    <source>
        <dbReference type="SAM" id="MobiDB-lite"/>
    </source>
</evidence>
<proteinExistence type="inferred from homology"/>
<dbReference type="GO" id="GO:0036498">
    <property type="term" value="P:IRE1-mediated unfolded protein response"/>
    <property type="evidence" value="ECO:0007669"/>
    <property type="project" value="TreeGrafter"/>
</dbReference>
<protein>
    <recommendedName>
        <fullName evidence="4">SHSP domain-containing protein</fullName>
    </recommendedName>
</protein>
<evidence type="ECO:0000259" key="4">
    <source>
        <dbReference type="PROSITE" id="PS01031"/>
    </source>
</evidence>
<dbReference type="PROSITE" id="PS01031">
    <property type="entry name" value="SHSP"/>
    <property type="match status" value="1"/>
</dbReference>
<dbReference type="STRING" id="53326.A0A016VUD4"/>
<dbReference type="GO" id="GO:0009408">
    <property type="term" value="P:response to heat"/>
    <property type="evidence" value="ECO:0007669"/>
    <property type="project" value="TreeGrafter"/>
</dbReference>
<dbReference type="Gene3D" id="2.60.40.790">
    <property type="match status" value="1"/>
</dbReference>
<feature type="region of interest" description="Disordered" evidence="3">
    <location>
        <begin position="286"/>
        <end position="307"/>
    </location>
</feature>
<comment type="caution">
    <text evidence="5">The sequence shown here is derived from an EMBL/GenBank/DDBJ whole genome shotgun (WGS) entry which is preliminary data.</text>
</comment>
<dbReference type="AlphaFoldDB" id="A0A016VUD4"/>
<evidence type="ECO:0000313" key="6">
    <source>
        <dbReference type="Proteomes" id="UP000024635"/>
    </source>
</evidence>
<comment type="similarity">
    <text evidence="1 2">Belongs to the small heat shock protein (HSP20) family.</text>
</comment>
<sequence length="307" mass="34967">MPIYRTTPTLNRRGRERSAVAGLFSIGVCALRVRSAASPHSARFRAPPIVENLRMTKYHLHGSPTCFRTSCAGYESDSCLNVIHLVDLKSTDLMTDGKSFQVIFAKMETGEYSAVRSGLWDQPRPSKISAWEELPRTTVGNDTHYSMQNCRKGPSIAKMDLWQVPRAMNRMMNEYMRDFDRLERSLYPYWREADHSVLHVANETQQVVDDDKKFAVSLDVSQFRPEELNVHLEGRELTVEGKQEHKGENSFMHRSFVRKWTLPETVDLEAVRTQLSDKGHLCVEAPKTGAASPNRRNIPIMAAPSNK</sequence>
<accession>A0A016VUD4</accession>
<dbReference type="GO" id="GO:0005634">
    <property type="term" value="C:nucleus"/>
    <property type="evidence" value="ECO:0007669"/>
    <property type="project" value="TreeGrafter"/>
</dbReference>
<dbReference type="PANTHER" id="PTHR45640">
    <property type="entry name" value="HEAT SHOCK PROTEIN HSP-12.2-RELATED"/>
    <property type="match status" value="1"/>
</dbReference>
<reference evidence="6" key="1">
    <citation type="journal article" date="2015" name="Nat. Genet.">
        <title>The genome and transcriptome of the zoonotic hookworm Ancylostoma ceylanicum identify infection-specific gene families.</title>
        <authorList>
            <person name="Schwarz E.M."/>
            <person name="Hu Y."/>
            <person name="Antoshechkin I."/>
            <person name="Miller M.M."/>
            <person name="Sternberg P.W."/>
            <person name="Aroian R.V."/>
        </authorList>
    </citation>
    <scope>NUCLEOTIDE SEQUENCE</scope>
    <source>
        <strain evidence="6">HY135</strain>
    </source>
</reference>
<evidence type="ECO:0000256" key="1">
    <source>
        <dbReference type="PROSITE-ProRule" id="PRU00285"/>
    </source>
</evidence>
<dbReference type="InterPro" id="IPR008978">
    <property type="entry name" value="HSP20-like_chaperone"/>
</dbReference>
<dbReference type="EMBL" id="JARK01001341">
    <property type="protein sequence ID" value="EYC30378.1"/>
    <property type="molecule type" value="Genomic_DNA"/>
</dbReference>
<dbReference type="InterPro" id="IPR002068">
    <property type="entry name" value="A-crystallin/Hsp20_dom"/>
</dbReference>
<gene>
    <name evidence="5" type="primary">Acey_s0005.g2619</name>
    <name evidence="5" type="ORF">Y032_0005g2619</name>
</gene>
<feature type="domain" description="SHSP" evidence="4">
    <location>
        <begin position="196"/>
        <end position="303"/>
    </location>
</feature>
<dbReference type="GO" id="GO:0051082">
    <property type="term" value="F:unfolded protein binding"/>
    <property type="evidence" value="ECO:0007669"/>
    <property type="project" value="TreeGrafter"/>
</dbReference>
<dbReference type="PANTHER" id="PTHR45640:SF32">
    <property type="entry name" value="STRESS-INDUCED PROTEIN 1"/>
    <property type="match status" value="1"/>
</dbReference>
<dbReference type="OrthoDB" id="1431247at2759"/>
<keyword evidence="6" id="KW-1185">Reference proteome</keyword>
<organism evidence="5 6">
    <name type="scientific">Ancylostoma ceylanicum</name>
    <dbReference type="NCBI Taxonomy" id="53326"/>
    <lineage>
        <taxon>Eukaryota</taxon>
        <taxon>Metazoa</taxon>
        <taxon>Ecdysozoa</taxon>
        <taxon>Nematoda</taxon>
        <taxon>Chromadorea</taxon>
        <taxon>Rhabditida</taxon>
        <taxon>Rhabditina</taxon>
        <taxon>Rhabditomorpha</taxon>
        <taxon>Strongyloidea</taxon>
        <taxon>Ancylostomatidae</taxon>
        <taxon>Ancylostomatinae</taxon>
        <taxon>Ancylostoma</taxon>
    </lineage>
</organism>
<dbReference type="GO" id="GO:0042026">
    <property type="term" value="P:protein refolding"/>
    <property type="evidence" value="ECO:0007669"/>
    <property type="project" value="TreeGrafter"/>
</dbReference>
<dbReference type="InterPro" id="IPR001436">
    <property type="entry name" value="Alpha-crystallin/sHSP_animal"/>
</dbReference>
<evidence type="ECO:0000313" key="5">
    <source>
        <dbReference type="EMBL" id="EYC30378.1"/>
    </source>
</evidence>